<organism evidence="2 4">
    <name type="scientific">Uruburuella suis</name>
    <dbReference type="NCBI Taxonomy" id="252130"/>
    <lineage>
        <taxon>Bacteria</taxon>
        <taxon>Pseudomonadati</taxon>
        <taxon>Pseudomonadota</taxon>
        <taxon>Betaproteobacteria</taxon>
        <taxon>Neisseriales</taxon>
        <taxon>Neisseriaceae</taxon>
        <taxon>Uruburuella</taxon>
    </lineage>
</organism>
<dbReference type="EMBL" id="CP091507">
    <property type="protein sequence ID" value="UOO80378.1"/>
    <property type="molecule type" value="Genomic_DNA"/>
</dbReference>
<name>A0AAE9GYV1_9NEIS</name>
<dbReference type="EMBL" id="SLXE01000044">
    <property type="protein sequence ID" value="TCO98851.1"/>
    <property type="molecule type" value="Genomic_DNA"/>
</dbReference>
<evidence type="ECO:0000313" key="4">
    <source>
        <dbReference type="Proteomes" id="UP000829756"/>
    </source>
</evidence>
<dbReference type="AlphaFoldDB" id="A0AAE9GYV1"/>
<proteinExistence type="predicted"/>
<reference evidence="2" key="2">
    <citation type="submission" date="2021-12" db="EMBL/GenBank/DDBJ databases">
        <authorList>
            <person name="Veyrier F.J."/>
        </authorList>
    </citation>
    <scope>NUCLEOTIDE SEQUENCE</scope>
    <source>
        <strain evidence="2">1258/02</strain>
    </source>
</reference>
<dbReference type="KEGG" id="usu:LVJ78_05095"/>
<keyword evidence="3" id="KW-1185">Reference proteome</keyword>
<gene>
    <name evidence="1" type="ORF">EV680_1444</name>
    <name evidence="2" type="ORF">LVJ78_05095</name>
</gene>
<evidence type="ECO:0000313" key="3">
    <source>
        <dbReference type="Proteomes" id="UP000294721"/>
    </source>
</evidence>
<evidence type="ECO:0000313" key="2">
    <source>
        <dbReference type="EMBL" id="UOO80378.1"/>
    </source>
</evidence>
<dbReference type="RefSeq" id="WP_132954816.1">
    <property type="nucleotide sequence ID" value="NZ_CALJUB010000064.1"/>
</dbReference>
<sequence length="339" mass="38653">MQRAFILSDCDYPECQAKPHALLTANPTRGHHFIAQTEQRQHAFNPQVNPQNQNVYCWPLPLLHKPYRGKVLSVNIEGNLEAPDLYTLTHLEGSEGKQYNLENWFNRHESGHEESCNSLRVLPSGRQKVPRAMWRVLQLKLLDVLRNPYNRSSLFVHHLHQVLSRHLPQISGEFTALIAARADEDVAPILQTFGFTFDEYTAWLANLYGMLSEGVHHPSLFERLFASLFACPGLRLELYRYDDAAHCAFFADSGYCLQASAIELSIGFSVSADMFAIVHISRGHWQHFAIATDALPPQLNAEINVHDNNHIQRITYNHLCVRQAHEAVYGKSALRSAYF</sequence>
<accession>A0AAE9GYV1</accession>
<evidence type="ECO:0000313" key="1">
    <source>
        <dbReference type="EMBL" id="TCO98851.1"/>
    </source>
</evidence>
<dbReference type="Proteomes" id="UP000294721">
    <property type="component" value="Unassembled WGS sequence"/>
</dbReference>
<reference evidence="1 3" key="1">
    <citation type="submission" date="2019-03" db="EMBL/GenBank/DDBJ databases">
        <title>Genomic Encyclopedia of Type Strains, Phase IV (KMG-IV): sequencing the most valuable type-strain genomes for metagenomic binning, comparative biology and taxonomic classification.</title>
        <authorList>
            <person name="Goeker M."/>
        </authorList>
    </citation>
    <scope>NUCLEOTIDE SEQUENCE [LARGE SCALE GENOMIC DNA]</scope>
    <source>
        <strain evidence="1 3">DSM 17474</strain>
    </source>
</reference>
<dbReference type="Proteomes" id="UP000829756">
    <property type="component" value="Chromosome"/>
</dbReference>
<reference evidence="2" key="3">
    <citation type="journal article" date="2022" name="Res Sq">
        <title>Evolution of multicellular longitudinally dividing oral cavity symbionts (Neisseriaceae).</title>
        <authorList>
            <person name="Nyongesa S."/>
            <person name="Weber P."/>
            <person name="Bernet E."/>
            <person name="Pullido F."/>
            <person name="Nieckarz M."/>
            <person name="Delaby M."/>
            <person name="Nieves C."/>
            <person name="Viehboeck T."/>
            <person name="Krause N."/>
            <person name="Rivera-Millot A."/>
            <person name="Nakamura A."/>
            <person name="Vischer N."/>
            <person name="VanNieuwenhze M."/>
            <person name="Brun Y."/>
            <person name="Cava F."/>
            <person name="Bulgheresi S."/>
            <person name="Veyrier F."/>
        </authorList>
    </citation>
    <scope>NUCLEOTIDE SEQUENCE</scope>
    <source>
        <strain evidence="2">1258/02</strain>
    </source>
</reference>
<protein>
    <submittedName>
        <fullName evidence="2">Uncharacterized protein</fullName>
    </submittedName>
</protein>